<dbReference type="SUPFAM" id="SSF48371">
    <property type="entry name" value="ARM repeat"/>
    <property type="match status" value="1"/>
</dbReference>
<dbReference type="PANTHER" id="PTHR12155:SF47">
    <property type="entry name" value="SCHLAFEN ALBA-2 DOMAIN-CONTAINING PROTEIN"/>
    <property type="match status" value="1"/>
</dbReference>
<organism evidence="1">
    <name type="scientific">Amblyomma aureolatum</name>
    <dbReference type="NCBI Taxonomy" id="187763"/>
    <lineage>
        <taxon>Eukaryota</taxon>
        <taxon>Metazoa</taxon>
        <taxon>Ecdysozoa</taxon>
        <taxon>Arthropoda</taxon>
        <taxon>Chelicerata</taxon>
        <taxon>Arachnida</taxon>
        <taxon>Acari</taxon>
        <taxon>Parasitiformes</taxon>
        <taxon>Ixodida</taxon>
        <taxon>Ixodoidea</taxon>
        <taxon>Ixodidae</taxon>
        <taxon>Amblyomminae</taxon>
        <taxon>Amblyomma</taxon>
    </lineage>
</organism>
<reference evidence="1" key="1">
    <citation type="journal article" date="2017" name="Front. Cell. Infect. Microbiol.">
        <title>The Distinct Transcriptional Response of the Midgut of Amblyomma sculptum and Amblyomma aureolatum Ticks to Rickettsia rickettsii Correlates to Their Differences in Susceptibility to Infection.</title>
        <authorList>
            <person name="Martins L.A."/>
            <person name="Galletti M.F.B.M."/>
            <person name="Ribeiro J.M."/>
            <person name="Fujita A."/>
            <person name="Costa F.B."/>
            <person name="Labruna M.B."/>
            <person name="Daffre S."/>
            <person name="Fogaca A.C."/>
        </authorList>
    </citation>
    <scope>NUCLEOTIDE SEQUENCE</scope>
</reference>
<sequence>MPPAVGLAVVLDVQAVPFLKLLRECVELLRSIVDPDEQDTAFHITMVNKLAGFGVIDVLSDLIRCPDYDTRMIALACLILLCHRHHGRQAVSNAGFVDKVVAQLDELASKRRGWRRCTAEEDEKKFLLDLLRSMFFRNERIRLDTADSELIVVLLKVRDSTVPGNDAFHREVERCLRSVLGPPPPRGQASSNKEYGYQRSFSVPAHRGRQAYGWDYVHQRSASRHPFAQATQVALTPDRLESHKHSSKTLQCYDGTEALSPAHFRPELTVSSNASISGAATGPPTRGGGGCGRFYVRSMLVPLRSDETHELRTVQSMRQVSARTLANVACSFLNSWKPCTIYYGISADGFVRGVILNKEEKDNVRTGVDFMVGNLRPQLTSSCFGVEFVPVLRSAADPPEDAVHFVVEVRVR</sequence>
<evidence type="ECO:0000313" key="1">
    <source>
        <dbReference type="EMBL" id="JAT97614.1"/>
    </source>
</evidence>
<dbReference type="Gene3D" id="1.25.10.10">
    <property type="entry name" value="Leucine-rich Repeat Variant"/>
    <property type="match status" value="1"/>
</dbReference>
<dbReference type="InterPro" id="IPR029684">
    <property type="entry name" value="Schlafen"/>
</dbReference>
<dbReference type="InterPro" id="IPR011989">
    <property type="entry name" value="ARM-like"/>
</dbReference>
<dbReference type="PANTHER" id="PTHR12155">
    <property type="entry name" value="SCHLAFEN"/>
    <property type="match status" value="1"/>
</dbReference>
<name>A0A1E1XEB6_9ACAR</name>
<dbReference type="EMBL" id="GFAC01001574">
    <property type="protein sequence ID" value="JAT97614.1"/>
    <property type="molecule type" value="mRNA"/>
</dbReference>
<evidence type="ECO:0008006" key="2">
    <source>
        <dbReference type="Google" id="ProtNLM"/>
    </source>
</evidence>
<proteinExistence type="evidence at transcript level"/>
<dbReference type="AlphaFoldDB" id="A0A1E1XEB6"/>
<protein>
    <recommendedName>
        <fullName evidence="2">Schlafen AlbA-2 domain-containing protein</fullName>
    </recommendedName>
</protein>
<feature type="non-terminal residue" evidence="1">
    <location>
        <position position="412"/>
    </location>
</feature>
<accession>A0A1E1XEB6</accession>
<dbReference type="InterPro" id="IPR016024">
    <property type="entry name" value="ARM-type_fold"/>
</dbReference>